<evidence type="ECO:0000256" key="4">
    <source>
        <dbReference type="ARBA" id="ARBA00022695"/>
    </source>
</evidence>
<organism evidence="11">
    <name type="scientific">Stentor coeruleus</name>
    <dbReference type="NCBI Taxonomy" id="5963"/>
    <lineage>
        <taxon>Eukaryota</taxon>
        <taxon>Sar</taxon>
        <taxon>Alveolata</taxon>
        <taxon>Ciliophora</taxon>
        <taxon>Postciliodesmatophora</taxon>
        <taxon>Heterotrichea</taxon>
        <taxon>Heterotrichida</taxon>
        <taxon>Stentoridae</taxon>
        <taxon>Stentor</taxon>
    </lineage>
</organism>
<evidence type="ECO:0000256" key="3">
    <source>
        <dbReference type="ARBA" id="ARBA00022679"/>
    </source>
</evidence>
<keyword evidence="4 8" id="KW-0548">Nucleotidyltransferase</keyword>
<keyword evidence="3 8" id="KW-0808">Transferase</keyword>
<feature type="domain" description="RDRP C-terminal head" evidence="10">
    <location>
        <begin position="800"/>
        <end position="920"/>
    </location>
</feature>
<dbReference type="GO" id="GO:0031380">
    <property type="term" value="C:nuclear RNA-directed RNA polymerase complex"/>
    <property type="evidence" value="ECO:0007669"/>
    <property type="project" value="TreeGrafter"/>
</dbReference>
<dbReference type="GO" id="GO:0030422">
    <property type="term" value="P:siRNA processing"/>
    <property type="evidence" value="ECO:0007669"/>
    <property type="project" value="TreeGrafter"/>
</dbReference>
<dbReference type="InterPro" id="IPR057596">
    <property type="entry name" value="RDRP_core"/>
</dbReference>
<dbReference type="PANTHER" id="PTHR23079:SF55">
    <property type="entry name" value="RNA-DIRECTED RNA POLYMERASE"/>
    <property type="match status" value="1"/>
</dbReference>
<dbReference type="InterPro" id="IPR007855">
    <property type="entry name" value="RDRP"/>
</dbReference>
<name>A0A060BQX0_9CILI</name>
<dbReference type="GO" id="GO:0003723">
    <property type="term" value="F:RNA binding"/>
    <property type="evidence" value="ECO:0007669"/>
    <property type="project" value="UniProtKB-KW"/>
</dbReference>
<dbReference type="GO" id="GO:0003968">
    <property type="term" value="F:RNA-directed RNA polymerase activity"/>
    <property type="evidence" value="ECO:0007669"/>
    <property type="project" value="UniProtKB-KW"/>
</dbReference>
<keyword evidence="5 8" id="KW-0694">RNA-binding</keyword>
<dbReference type="AlphaFoldDB" id="A0A060BQX0"/>
<keyword evidence="6" id="KW-0943">RNA-mediated gene silencing</keyword>
<evidence type="ECO:0000313" key="11">
    <source>
        <dbReference type="EMBL" id="AIA82430.1"/>
    </source>
</evidence>
<evidence type="ECO:0000256" key="5">
    <source>
        <dbReference type="ARBA" id="ARBA00022884"/>
    </source>
</evidence>
<gene>
    <name evidence="11" type="primary">RdRP03</name>
</gene>
<evidence type="ECO:0000259" key="9">
    <source>
        <dbReference type="Pfam" id="PF05183"/>
    </source>
</evidence>
<evidence type="ECO:0000256" key="2">
    <source>
        <dbReference type="ARBA" id="ARBA00022484"/>
    </source>
</evidence>
<dbReference type="Pfam" id="PF26253">
    <property type="entry name" value="RdRP_head"/>
    <property type="match status" value="1"/>
</dbReference>
<dbReference type="EC" id="2.7.7.48" evidence="8"/>
<feature type="domain" description="RDRP core" evidence="9">
    <location>
        <begin position="247"/>
        <end position="782"/>
    </location>
</feature>
<dbReference type="PANTHER" id="PTHR23079">
    <property type="entry name" value="RNA-DEPENDENT RNA POLYMERASE"/>
    <property type="match status" value="1"/>
</dbReference>
<accession>A0A060BQX0</accession>
<dbReference type="EMBL" id="KJ649684">
    <property type="protein sequence ID" value="AIA82430.1"/>
    <property type="molecule type" value="Genomic_DNA"/>
</dbReference>
<evidence type="ECO:0000256" key="7">
    <source>
        <dbReference type="ARBA" id="ARBA00048744"/>
    </source>
</evidence>
<evidence type="ECO:0000259" key="10">
    <source>
        <dbReference type="Pfam" id="PF26253"/>
    </source>
</evidence>
<dbReference type="Pfam" id="PF05183">
    <property type="entry name" value="RdRP"/>
    <property type="match status" value="1"/>
</dbReference>
<evidence type="ECO:0000256" key="1">
    <source>
        <dbReference type="ARBA" id="ARBA00005762"/>
    </source>
</evidence>
<protein>
    <recommendedName>
        <fullName evidence="8">RNA-dependent RNA polymerase</fullName>
        <ecNumber evidence="8">2.7.7.48</ecNumber>
    </recommendedName>
</protein>
<evidence type="ECO:0000256" key="8">
    <source>
        <dbReference type="RuleBase" id="RU363098"/>
    </source>
</evidence>
<dbReference type="InterPro" id="IPR058752">
    <property type="entry name" value="RDRP_C_head"/>
</dbReference>
<proteinExistence type="inferred from homology"/>
<comment type="catalytic activity">
    <reaction evidence="7 8">
        <text>RNA(n) + a ribonucleoside 5'-triphosphate = RNA(n+1) + diphosphate</text>
        <dbReference type="Rhea" id="RHEA:21248"/>
        <dbReference type="Rhea" id="RHEA-COMP:14527"/>
        <dbReference type="Rhea" id="RHEA-COMP:17342"/>
        <dbReference type="ChEBI" id="CHEBI:33019"/>
        <dbReference type="ChEBI" id="CHEBI:61557"/>
        <dbReference type="ChEBI" id="CHEBI:140395"/>
        <dbReference type="EC" id="2.7.7.48"/>
    </reaction>
</comment>
<reference evidence="11" key="1">
    <citation type="journal article" date="2014" name="PLoS Biol.">
        <title>The kinase regulator mob1 acts as a patterning protein for stentor morphogenesis.</title>
        <authorList>
            <person name="Slabodnick M.M."/>
            <person name="Ruby J.G."/>
            <person name="Dunn J.G."/>
            <person name="Feldman J.L."/>
            <person name="DeRisi J.L."/>
            <person name="Marshall W.F."/>
        </authorList>
    </citation>
    <scope>NUCLEOTIDE SEQUENCE</scope>
</reference>
<sequence>MDNPEFKIDLVHFRMGMIINQQLFRYNIEAQVNLYKSIDAPMIYFRLATNENQRIEIHPTSIEEIIQIEDQYIYYLILQRRPSASRKEASSRNFWNADVLELENEDEFVKLILPHFTVIRLEFSYTPTLFLKYLNSMKLSIHLGFYQDIHAPKYPLYIAKLLWLLPWNVKYSIFILLTNRKMTIDDLTAENVEIFKGIPNSDAILENIFWSNKKFSLDVFYNIALRPPNDGELPPGHVSIRKIQVSPGAIVFFPHEIDLGNRVVRDKDCDDFVRVNFVDDYNERNIWSRCNTVLTKFKYVLKGFCLLGKYYEFLGFSNSQMRNHSCWMIHCSKKINADDVRKTLGDFEKCKTVCKYASRMGLCFSGTYGGVDIDFSRINLIDDITSGKYTFSDGVGMISPDLFEQSLQKLHVKENQIITALQVRIGGCKGVLTLMPEITNSIYVRNSMNKFDSDHYRLEICSYAASHPGFLNRQIILILNSLGIGDEVFLKLQKNMIEELRMTLNNELAAEQNLRKTYPSYYKDLIYMLNNGIKLNEDAYLDGMISAVFLASVKLIKSKARILAPRSRLLMGVLDEYRVLNYGEVFIQINEDEVTEIINGRISIAKNPCYHPGDIRVLEAVYKKELSHLYNVIVFPQQGPRPHPNECSGSDLDGDLYFVSWNPLLIPKYSVDPMNYDSPAEKIENDIKDIDKVIDFFTTFMQSENIGRISNAHLVWADKKGVHSPEAIQLALLTSVSVDFPKTGIAAEMPHELKIQTWPDFMEKTGKPSYRSEGIIGKLWRSCTLDTLDIFREYRVDRRFIVLGHEEYLPFAKTMYTIYSSKMKKLIKQYDCENEFFALTAQTGEKSKKRMRYDDGQQIQTSISHYKEEVHKMFRNKTLNLVERRKIASACYVHTYSKRPTKKETVICLSFPWIFYDYLL</sequence>
<keyword evidence="2 8" id="KW-0696">RNA-directed RNA polymerase</keyword>
<comment type="similarity">
    <text evidence="1 8">Belongs to the RdRP family.</text>
</comment>
<evidence type="ECO:0000256" key="6">
    <source>
        <dbReference type="ARBA" id="ARBA00023158"/>
    </source>
</evidence>